<feature type="compositionally biased region" description="Basic residues" evidence="1">
    <location>
        <begin position="181"/>
        <end position="190"/>
    </location>
</feature>
<dbReference type="RefSeq" id="XP_006697499.1">
    <property type="nucleotide sequence ID" value="XM_006697436.1"/>
</dbReference>
<dbReference type="KEGG" id="cthr:CTHT_0072390"/>
<evidence type="ECO:0000256" key="1">
    <source>
        <dbReference type="SAM" id="MobiDB-lite"/>
    </source>
</evidence>
<dbReference type="GeneID" id="18261277"/>
<dbReference type="Pfam" id="PF15377">
    <property type="entry name" value="DUF4604"/>
    <property type="match status" value="1"/>
</dbReference>
<reference evidence="3 4" key="1">
    <citation type="journal article" date="2011" name="Cell">
        <title>Insight into structure and assembly of the nuclear pore complex by utilizing the genome of a eukaryotic thermophile.</title>
        <authorList>
            <person name="Amlacher S."/>
            <person name="Sarges P."/>
            <person name="Flemming D."/>
            <person name="van Noort V."/>
            <person name="Kunze R."/>
            <person name="Devos D.P."/>
            <person name="Arumugam M."/>
            <person name="Bork P."/>
            <person name="Hurt E."/>
        </authorList>
    </citation>
    <scope>NUCLEOTIDE SEQUENCE [LARGE SCALE GENOMIC DNA]</scope>
    <source>
        <strain evidence="4">DSM 1495 / CBS 144.50 / IMI 039719</strain>
    </source>
</reference>
<feature type="region of interest" description="Disordered" evidence="1">
    <location>
        <begin position="31"/>
        <end position="198"/>
    </location>
</feature>
<keyword evidence="4" id="KW-1185">Reference proteome</keyword>
<gene>
    <name evidence="3" type="ORF">CTHT_0072390</name>
</gene>
<feature type="compositionally biased region" description="Basic and acidic residues" evidence="1">
    <location>
        <begin position="76"/>
        <end position="101"/>
    </location>
</feature>
<dbReference type="Proteomes" id="UP000008066">
    <property type="component" value="Unassembled WGS sequence"/>
</dbReference>
<dbReference type="InterPro" id="IPR027911">
    <property type="entry name" value="DUF4604"/>
</dbReference>
<evidence type="ECO:0000259" key="2">
    <source>
        <dbReference type="Pfam" id="PF15377"/>
    </source>
</evidence>
<dbReference type="OMA" id="HPIARNK"/>
<proteinExistence type="predicted"/>
<dbReference type="OrthoDB" id="5388322at2759"/>
<protein>
    <recommendedName>
        <fullName evidence="2">DUF4604 domain-containing protein</fullName>
    </recommendedName>
</protein>
<dbReference type="EMBL" id="GL988047">
    <property type="protein sequence ID" value="EGS17881.1"/>
    <property type="molecule type" value="Genomic_DNA"/>
</dbReference>
<dbReference type="HOGENOM" id="CLU_096170_0_0_1"/>
<accession>G0SFW6</accession>
<feature type="domain" description="DUF4604" evidence="2">
    <location>
        <begin position="7"/>
        <end position="197"/>
    </location>
</feature>
<evidence type="ECO:0000313" key="3">
    <source>
        <dbReference type="EMBL" id="EGS17881.1"/>
    </source>
</evidence>
<organism evidence="4">
    <name type="scientific">Chaetomium thermophilum (strain DSM 1495 / CBS 144.50 / IMI 039719)</name>
    <name type="common">Thermochaetoides thermophila</name>
    <dbReference type="NCBI Taxonomy" id="759272"/>
    <lineage>
        <taxon>Eukaryota</taxon>
        <taxon>Fungi</taxon>
        <taxon>Dikarya</taxon>
        <taxon>Ascomycota</taxon>
        <taxon>Pezizomycotina</taxon>
        <taxon>Sordariomycetes</taxon>
        <taxon>Sordariomycetidae</taxon>
        <taxon>Sordariales</taxon>
        <taxon>Chaetomiaceae</taxon>
        <taxon>Thermochaetoides</taxon>
    </lineage>
</organism>
<dbReference type="eggNOG" id="ENOG502SF2G">
    <property type="taxonomic scope" value="Eukaryota"/>
</dbReference>
<feature type="compositionally biased region" description="Basic and acidic residues" evidence="1">
    <location>
        <begin position="143"/>
        <end position="172"/>
    </location>
</feature>
<evidence type="ECO:0000313" key="4">
    <source>
        <dbReference type="Proteomes" id="UP000008066"/>
    </source>
</evidence>
<name>G0SFW6_CHATD</name>
<sequence length="198" mass="21131">MSNFNAKNLQYHSAPPPFLARLKGEASCIYDPSRPDPILVSNRRAAKPRSASEEAEDLPVVVDERGEVVEGVVVGKDGDFKGMKGEDKGEVDMKSRERVEGQGEGEGNMGEKKGVVASIGAGRAGKKRKARVVGGGVDDEGDKDDKRGDGDNKKREVKTGKTSEKADEEGAKSEVGTAKPAKMKKAKKIKLSFGEDEG</sequence>
<dbReference type="AlphaFoldDB" id="G0SFW6"/>